<evidence type="ECO:0000256" key="3">
    <source>
        <dbReference type="ARBA" id="ARBA00037338"/>
    </source>
</evidence>
<dbReference type="STRING" id="62708.A0A420I516"/>
<dbReference type="Pfam" id="PF00400">
    <property type="entry name" value="WD40"/>
    <property type="match status" value="3"/>
</dbReference>
<dbReference type="AlphaFoldDB" id="A0A420I516"/>
<dbReference type="PANTHER" id="PTHR19854">
    <property type="entry name" value="TRANSDUCIN BETA-LIKE 3"/>
    <property type="match status" value="1"/>
</dbReference>
<evidence type="ECO:0000256" key="2">
    <source>
        <dbReference type="ARBA" id="ARBA00022737"/>
    </source>
</evidence>
<keyword evidence="1 7" id="KW-0853">WD repeat</keyword>
<dbReference type="Proteomes" id="UP000283383">
    <property type="component" value="Unassembled WGS sequence"/>
</dbReference>
<dbReference type="SMART" id="SM00320">
    <property type="entry name" value="WD40"/>
    <property type="match status" value="5"/>
</dbReference>
<dbReference type="PANTHER" id="PTHR19854:SF1">
    <property type="entry name" value="GUANINE NUCLEOTIDE-BINDING PROTEIN SUBUNIT BETA-LIKE PROTEIN 1"/>
    <property type="match status" value="1"/>
</dbReference>
<keyword evidence="9" id="KW-1185">Reference proteome</keyword>
<evidence type="ECO:0000313" key="8">
    <source>
        <dbReference type="EMBL" id="RKF64744.1"/>
    </source>
</evidence>
<protein>
    <recommendedName>
        <fullName evidence="6">ASTRA-associated protein 1</fullName>
    </recommendedName>
</protein>
<dbReference type="PROSITE" id="PS50082">
    <property type="entry name" value="WD_REPEATS_2"/>
    <property type="match status" value="2"/>
</dbReference>
<dbReference type="Gene3D" id="2.130.10.10">
    <property type="entry name" value="YVTN repeat-like/Quinoprotein amine dehydrogenase"/>
    <property type="match status" value="2"/>
</dbReference>
<organism evidence="8 9">
    <name type="scientific">Golovinomyces cichoracearum</name>
    <dbReference type="NCBI Taxonomy" id="62708"/>
    <lineage>
        <taxon>Eukaryota</taxon>
        <taxon>Fungi</taxon>
        <taxon>Dikarya</taxon>
        <taxon>Ascomycota</taxon>
        <taxon>Pezizomycotina</taxon>
        <taxon>Leotiomycetes</taxon>
        <taxon>Erysiphales</taxon>
        <taxon>Erysiphaceae</taxon>
        <taxon>Golovinomyces</taxon>
    </lineage>
</organism>
<dbReference type="PROSITE" id="PS50294">
    <property type="entry name" value="WD_REPEATS_REGION"/>
    <property type="match status" value="1"/>
</dbReference>
<comment type="similarity">
    <text evidence="4">Belongs to the WD repeat ASA1 family.</text>
</comment>
<evidence type="ECO:0000313" key="9">
    <source>
        <dbReference type="Proteomes" id="UP000283383"/>
    </source>
</evidence>
<evidence type="ECO:0000256" key="6">
    <source>
        <dbReference type="ARBA" id="ARBA00040563"/>
    </source>
</evidence>
<dbReference type="SUPFAM" id="SSF50978">
    <property type="entry name" value="WD40 repeat-like"/>
    <property type="match status" value="1"/>
</dbReference>
<dbReference type="InterPro" id="IPR036322">
    <property type="entry name" value="WD40_repeat_dom_sf"/>
</dbReference>
<evidence type="ECO:0000256" key="5">
    <source>
        <dbReference type="ARBA" id="ARBA00038749"/>
    </source>
</evidence>
<comment type="subunit">
    <text evidence="5">Component of the ASTRA chromatin remodeling machinery complex.</text>
</comment>
<proteinExistence type="inferred from homology"/>
<keyword evidence="2" id="KW-0677">Repeat</keyword>
<gene>
    <name evidence="8" type="ORF">GcM3_130004</name>
</gene>
<name>A0A420I516_9PEZI</name>
<comment type="caution">
    <text evidence="8">The sequence shown here is derived from an EMBL/GenBank/DDBJ whole genome shotgun (WGS) entry which is preliminary data.</text>
</comment>
<dbReference type="EMBL" id="MCBQ01013019">
    <property type="protein sequence ID" value="RKF64744.1"/>
    <property type="molecule type" value="Genomic_DNA"/>
</dbReference>
<comment type="function">
    <text evidence="3">Component of the ASTRA complex involved in chromatin remodeling.</text>
</comment>
<reference evidence="8 9" key="1">
    <citation type="journal article" date="2018" name="BMC Genomics">
        <title>Comparative genome analyses reveal sequence features reflecting distinct modes of host-adaptation between dicot and monocot powdery mildew.</title>
        <authorList>
            <person name="Wu Y."/>
            <person name="Ma X."/>
            <person name="Pan Z."/>
            <person name="Kale S.D."/>
            <person name="Song Y."/>
            <person name="King H."/>
            <person name="Zhang Q."/>
            <person name="Presley C."/>
            <person name="Deng X."/>
            <person name="Wei C.I."/>
            <person name="Xiao S."/>
        </authorList>
    </citation>
    <scope>NUCLEOTIDE SEQUENCE [LARGE SCALE GENOMIC DNA]</scope>
    <source>
        <strain evidence="8">UMSG3</strain>
    </source>
</reference>
<evidence type="ECO:0000256" key="4">
    <source>
        <dbReference type="ARBA" id="ARBA00037931"/>
    </source>
</evidence>
<dbReference type="InterPro" id="IPR015943">
    <property type="entry name" value="WD40/YVTN_repeat-like_dom_sf"/>
</dbReference>
<evidence type="ECO:0000256" key="7">
    <source>
        <dbReference type="PROSITE-ProRule" id="PRU00221"/>
    </source>
</evidence>
<accession>A0A420I516</accession>
<feature type="repeat" description="WD" evidence="7">
    <location>
        <begin position="396"/>
        <end position="411"/>
    </location>
</feature>
<evidence type="ECO:0000256" key="1">
    <source>
        <dbReference type="ARBA" id="ARBA00022574"/>
    </source>
</evidence>
<sequence>MALPPAKPAYILRGHGSSINAISFVRENSRLVTGDAEGWIVMWDLAIKRPTAVWRAHLASILGISDWGRDKIITHGKDNKLLVWKIDEEDEMSMSILLPLDSPKDSRKPPWLLYSLDVNTTNFCSFAKTDMLAENSRTELLIAVPDAMASEKVDIYHLPSSTKLHSIPASPIFKGGMVMSLSIFYSLTTNLLTVVTAFESGHTSVNYLVSPNWITIYIAKPHIQPVLSLAVSPSKDYYLTSSADAIIAKHMIPYLAPESSDKKTLESMGNDIPIKTLNTKHAGQQDLKIRNDGKIFATAGWDSRVRVYSGETLREVAVLKWHKEGCYAVAFANIRPPSVYKDEGKNDKTDSPISLIKSIDAHVVEQVQAQNQVTNNEFALNISQERIWKSQNIHWIAVGSKDGKISLWDIY</sequence>
<feature type="repeat" description="WD" evidence="7">
    <location>
        <begin position="12"/>
        <end position="45"/>
    </location>
</feature>
<dbReference type="InterPro" id="IPR001680">
    <property type="entry name" value="WD40_rpt"/>
</dbReference>